<feature type="signal peptide" evidence="1">
    <location>
        <begin position="1"/>
        <end position="27"/>
    </location>
</feature>
<evidence type="ECO:0000313" key="3">
    <source>
        <dbReference type="Proteomes" id="UP000037069"/>
    </source>
</evidence>
<name>A0A0L0BLM9_LUCCU</name>
<evidence type="ECO:0000256" key="1">
    <source>
        <dbReference type="SAM" id="SignalP"/>
    </source>
</evidence>
<organism evidence="2 3">
    <name type="scientific">Lucilia cuprina</name>
    <name type="common">Green bottle fly</name>
    <name type="synonym">Australian sheep blowfly</name>
    <dbReference type="NCBI Taxonomy" id="7375"/>
    <lineage>
        <taxon>Eukaryota</taxon>
        <taxon>Metazoa</taxon>
        <taxon>Ecdysozoa</taxon>
        <taxon>Arthropoda</taxon>
        <taxon>Hexapoda</taxon>
        <taxon>Insecta</taxon>
        <taxon>Pterygota</taxon>
        <taxon>Neoptera</taxon>
        <taxon>Endopterygota</taxon>
        <taxon>Diptera</taxon>
        <taxon>Brachycera</taxon>
        <taxon>Muscomorpha</taxon>
        <taxon>Oestroidea</taxon>
        <taxon>Calliphoridae</taxon>
        <taxon>Luciliinae</taxon>
        <taxon>Lucilia</taxon>
    </lineage>
</organism>
<dbReference type="Proteomes" id="UP000037069">
    <property type="component" value="Unassembled WGS sequence"/>
</dbReference>
<dbReference type="EMBL" id="JRES01001669">
    <property type="protein sequence ID" value="KNC21020.1"/>
    <property type="molecule type" value="Genomic_DNA"/>
</dbReference>
<accession>A0A0L0BLM9</accession>
<keyword evidence="3" id="KW-1185">Reference proteome</keyword>
<evidence type="ECO:0000313" key="2">
    <source>
        <dbReference type="EMBL" id="KNC21020.1"/>
    </source>
</evidence>
<protein>
    <submittedName>
        <fullName evidence="2">Uncharacterized protein</fullName>
    </submittedName>
</protein>
<reference evidence="2 3" key="1">
    <citation type="journal article" date="2015" name="Nat. Commun.">
        <title>Lucilia cuprina genome unlocks parasitic fly biology to underpin future interventions.</title>
        <authorList>
            <person name="Anstead C.A."/>
            <person name="Korhonen P.K."/>
            <person name="Young N.D."/>
            <person name="Hall R.S."/>
            <person name="Jex A.R."/>
            <person name="Murali S.C."/>
            <person name="Hughes D.S."/>
            <person name="Lee S.F."/>
            <person name="Perry T."/>
            <person name="Stroehlein A.J."/>
            <person name="Ansell B.R."/>
            <person name="Breugelmans B."/>
            <person name="Hofmann A."/>
            <person name="Qu J."/>
            <person name="Dugan S."/>
            <person name="Lee S.L."/>
            <person name="Chao H."/>
            <person name="Dinh H."/>
            <person name="Han Y."/>
            <person name="Doddapaneni H.V."/>
            <person name="Worley K.C."/>
            <person name="Muzny D.M."/>
            <person name="Ioannidis P."/>
            <person name="Waterhouse R.M."/>
            <person name="Zdobnov E.M."/>
            <person name="James P.J."/>
            <person name="Bagnall N.H."/>
            <person name="Kotze A.C."/>
            <person name="Gibbs R.A."/>
            <person name="Richards S."/>
            <person name="Batterham P."/>
            <person name="Gasser R.B."/>
        </authorList>
    </citation>
    <scope>NUCLEOTIDE SEQUENCE [LARGE SCALE GENOMIC DNA]</scope>
    <source>
        <strain evidence="2 3">LS</strain>
        <tissue evidence="2">Full body</tissue>
    </source>
</reference>
<comment type="caution">
    <text evidence="2">The sequence shown here is derived from an EMBL/GenBank/DDBJ whole genome shotgun (WGS) entry which is preliminary data.</text>
</comment>
<proteinExistence type="predicted"/>
<dbReference type="AlphaFoldDB" id="A0A0L0BLM9"/>
<gene>
    <name evidence="2" type="ORF">FF38_02028</name>
</gene>
<keyword evidence="1" id="KW-0732">Signal</keyword>
<feature type="chain" id="PRO_5005535049" evidence="1">
    <location>
        <begin position="28"/>
        <end position="132"/>
    </location>
</feature>
<dbReference type="PROSITE" id="PS51257">
    <property type="entry name" value="PROKAR_LIPOPROTEIN"/>
    <property type="match status" value="1"/>
</dbReference>
<sequence length="132" mass="14373">MFLDFCKVSLVSIIFVLLISCLGSVRSEGEQDEVLLKTTEKLIPETLAVEVQGHENTSGRKVRQFGFPPPPPRPFGFGGYRPFPPAPGFYRPAVGGGGFAGGGFQRTRVVTRTQTRVVDRYQGGGFRGGFYG</sequence>